<accession>A0A379V1Z3</accession>
<dbReference type="EMBL" id="UGXK01000001">
    <property type="protein sequence ID" value="SUG74227.1"/>
    <property type="molecule type" value="Genomic_DNA"/>
</dbReference>
<sequence>MRRLSPAVTPSPKPASASVKLFRHSLPVHFLPSTNREHIMQIFTLTPRPGRLRHTPRLSASGRPLLSHLLQQHYGLMLNGHPVC</sequence>
<proteinExistence type="predicted"/>
<dbReference type="AlphaFoldDB" id="A0A379V1Z3"/>
<dbReference type="Proteomes" id="UP000255534">
    <property type="component" value="Unassembled WGS sequence"/>
</dbReference>
<reference evidence="1 2" key="1">
    <citation type="submission" date="2018-06" db="EMBL/GenBank/DDBJ databases">
        <authorList>
            <consortium name="Pathogen Informatics"/>
            <person name="Doyle S."/>
        </authorList>
    </citation>
    <scope>NUCLEOTIDE SEQUENCE [LARGE SCALE GENOMIC DNA]</scope>
    <source>
        <strain evidence="1 2">NCTC5798</strain>
    </source>
</reference>
<evidence type="ECO:0000313" key="1">
    <source>
        <dbReference type="EMBL" id="SUG74227.1"/>
    </source>
</evidence>
<name>A0A379V1Z3_SALET</name>
<organism evidence="1 2">
    <name type="scientific">Salmonella enterica I</name>
    <dbReference type="NCBI Taxonomy" id="59201"/>
    <lineage>
        <taxon>Bacteria</taxon>
        <taxon>Pseudomonadati</taxon>
        <taxon>Pseudomonadota</taxon>
        <taxon>Gammaproteobacteria</taxon>
        <taxon>Enterobacterales</taxon>
        <taxon>Enterobacteriaceae</taxon>
        <taxon>Salmonella</taxon>
    </lineage>
</organism>
<gene>
    <name evidence="1" type="ORF">NCTC5798_05538</name>
</gene>
<protein>
    <submittedName>
        <fullName evidence="1">Uncharacterized protein</fullName>
    </submittedName>
</protein>
<evidence type="ECO:0000313" key="2">
    <source>
        <dbReference type="Proteomes" id="UP000255534"/>
    </source>
</evidence>